<dbReference type="Proteomes" id="UP001597342">
    <property type="component" value="Unassembled WGS sequence"/>
</dbReference>
<organism evidence="3 4">
    <name type="scientific">Flagellimonas iocasae</name>
    <dbReference type="NCBI Taxonomy" id="2055905"/>
    <lineage>
        <taxon>Bacteria</taxon>
        <taxon>Pseudomonadati</taxon>
        <taxon>Bacteroidota</taxon>
        <taxon>Flavobacteriia</taxon>
        <taxon>Flavobacteriales</taxon>
        <taxon>Flavobacteriaceae</taxon>
        <taxon>Flagellimonas</taxon>
    </lineage>
</organism>
<dbReference type="EMBL" id="JBHUHU010000001">
    <property type="protein sequence ID" value="MFD2098958.1"/>
    <property type="molecule type" value="Genomic_DNA"/>
</dbReference>
<dbReference type="Gene3D" id="3.40.50.620">
    <property type="entry name" value="HUPs"/>
    <property type="match status" value="2"/>
</dbReference>
<proteinExistence type="inferred from homology"/>
<name>A0ABW4XV05_9FLAO</name>
<dbReference type="CDD" id="cd00293">
    <property type="entry name" value="USP-like"/>
    <property type="match status" value="2"/>
</dbReference>
<sequence length="283" mass="32356">MKNILLPTDFSKNAWNAIFMAVKLYVDMECNFYVLNTYEPKKENIAGFKSSTRAGVVYQSLSEASEKQLMEVLNYLEKNHKNPKHHFEKLSSAGELVETIQELVPKYDIDTVVLGTKGATGAKAVFMGSNAVKVLKRIKNCALVVVPEWYDFQKLEAVVFPTEYAHFFPKNVLRPLLKLMAQWNSKIKIFHVAQTFGLSEFQKANKEILKKRFEGHPTSFHKVAIKTTVAAAIRQFAEEEKPDMIVMTNYSHDFFDKLTQEPVVKNVTFRTEVPLMVFPDFSG</sequence>
<dbReference type="InterPro" id="IPR006015">
    <property type="entry name" value="Universal_stress_UspA"/>
</dbReference>
<dbReference type="InterPro" id="IPR006016">
    <property type="entry name" value="UspA"/>
</dbReference>
<protein>
    <submittedName>
        <fullName evidence="3">Universal stress protein</fullName>
    </submittedName>
</protein>
<evidence type="ECO:0000256" key="1">
    <source>
        <dbReference type="ARBA" id="ARBA00008791"/>
    </source>
</evidence>
<dbReference type="Pfam" id="PF00582">
    <property type="entry name" value="Usp"/>
    <property type="match status" value="1"/>
</dbReference>
<comment type="caution">
    <text evidence="3">The sequence shown here is derived from an EMBL/GenBank/DDBJ whole genome shotgun (WGS) entry which is preliminary data.</text>
</comment>
<reference evidence="4" key="1">
    <citation type="journal article" date="2019" name="Int. J. Syst. Evol. Microbiol.">
        <title>The Global Catalogue of Microorganisms (GCM) 10K type strain sequencing project: providing services to taxonomists for standard genome sequencing and annotation.</title>
        <authorList>
            <consortium name="The Broad Institute Genomics Platform"/>
            <consortium name="The Broad Institute Genome Sequencing Center for Infectious Disease"/>
            <person name="Wu L."/>
            <person name="Ma J."/>
        </authorList>
    </citation>
    <scope>NUCLEOTIDE SEQUENCE [LARGE SCALE GENOMIC DNA]</scope>
    <source>
        <strain evidence="4">JCM 3389</strain>
    </source>
</reference>
<keyword evidence="4" id="KW-1185">Reference proteome</keyword>
<dbReference type="PRINTS" id="PR01438">
    <property type="entry name" value="UNVRSLSTRESS"/>
</dbReference>
<evidence type="ECO:0000313" key="3">
    <source>
        <dbReference type="EMBL" id="MFD2098958.1"/>
    </source>
</evidence>
<dbReference type="RefSeq" id="WP_379829723.1">
    <property type="nucleotide sequence ID" value="NZ_JBHUHU010000001.1"/>
</dbReference>
<gene>
    <name evidence="3" type="ORF">ACFSJE_04175</name>
</gene>
<evidence type="ECO:0000259" key="2">
    <source>
        <dbReference type="Pfam" id="PF00582"/>
    </source>
</evidence>
<accession>A0ABW4XV05</accession>
<dbReference type="InterPro" id="IPR014729">
    <property type="entry name" value="Rossmann-like_a/b/a_fold"/>
</dbReference>
<dbReference type="PANTHER" id="PTHR46268">
    <property type="entry name" value="STRESS RESPONSE PROTEIN NHAX"/>
    <property type="match status" value="1"/>
</dbReference>
<feature type="domain" description="UspA" evidence="2">
    <location>
        <begin position="1"/>
        <end position="145"/>
    </location>
</feature>
<evidence type="ECO:0000313" key="4">
    <source>
        <dbReference type="Proteomes" id="UP001597342"/>
    </source>
</evidence>
<dbReference type="PANTHER" id="PTHR46268:SF6">
    <property type="entry name" value="UNIVERSAL STRESS PROTEIN UP12"/>
    <property type="match status" value="1"/>
</dbReference>
<dbReference type="SUPFAM" id="SSF52402">
    <property type="entry name" value="Adenine nucleotide alpha hydrolases-like"/>
    <property type="match status" value="2"/>
</dbReference>
<comment type="similarity">
    <text evidence="1">Belongs to the universal stress protein A family.</text>
</comment>